<proteinExistence type="predicted"/>
<sequence length="254" mass="28142">MSWLGKIVGGTIGFMMGGPIGAVAGAVFGHKFVDQDKKKSRIGARFTGRLSAGEEDQLTFFVATFSMLAKLAAADGNVSAQEASSINDFMDRDLNLDMASRRAAARIFNEALHSRDGFEDFANQFYSRFHSHPPLLDMMIDILLRVAAADGDIASSEESLIRLAARVFRMEDSHYLGLRSKHAGHADRHFAVLGCDPGDSMEKIKSSYRRLVREYHPDAIASKGLPEEFTKFSQEKFQEIQAAYEVIKKERGVV</sequence>
<organism evidence="3">
    <name type="scientific">uncultured Desulfobacteraceae bacterium</name>
    <dbReference type="NCBI Taxonomy" id="218296"/>
    <lineage>
        <taxon>Bacteria</taxon>
        <taxon>Pseudomonadati</taxon>
        <taxon>Thermodesulfobacteriota</taxon>
        <taxon>Desulfobacteria</taxon>
        <taxon>Desulfobacterales</taxon>
        <taxon>Desulfobacteraceae</taxon>
        <taxon>environmental samples</taxon>
    </lineage>
</organism>
<dbReference type="InterPro" id="IPR050817">
    <property type="entry name" value="DjlA_DnaK_co-chaperone"/>
</dbReference>
<feature type="domain" description="J" evidence="2">
    <location>
        <begin position="188"/>
        <end position="252"/>
    </location>
</feature>
<keyword evidence="1" id="KW-1133">Transmembrane helix</keyword>
<reference evidence="3" key="1">
    <citation type="submission" date="2019-01" db="EMBL/GenBank/DDBJ databases">
        <authorList>
            <consortium name="Genoscope - CEA"/>
            <person name="William W."/>
        </authorList>
    </citation>
    <scope>NUCLEOTIDE SEQUENCE</scope>
    <source>
        <strain evidence="3">CR-1</strain>
    </source>
</reference>
<evidence type="ECO:0000313" key="3">
    <source>
        <dbReference type="EMBL" id="VEN73135.1"/>
    </source>
</evidence>
<dbReference type="InterPro" id="IPR029024">
    <property type="entry name" value="TerB-like"/>
</dbReference>
<feature type="transmembrane region" description="Helical" evidence="1">
    <location>
        <begin position="12"/>
        <end position="33"/>
    </location>
</feature>
<keyword evidence="1" id="KW-0472">Membrane</keyword>
<dbReference type="AlphaFoldDB" id="A0A484HIY0"/>
<dbReference type="InterPro" id="IPR036869">
    <property type="entry name" value="J_dom_sf"/>
</dbReference>
<accession>A0A484HIY0</accession>
<dbReference type="SUPFAM" id="SSF46565">
    <property type="entry name" value="Chaperone J-domain"/>
    <property type="match status" value="1"/>
</dbReference>
<protein>
    <submittedName>
        <fullName evidence="3">Molecular chaperone DjlA</fullName>
    </submittedName>
</protein>
<dbReference type="SUPFAM" id="SSF158682">
    <property type="entry name" value="TerB-like"/>
    <property type="match status" value="1"/>
</dbReference>
<gene>
    <name evidence="3" type="ORF">EPICR_120031</name>
</gene>
<dbReference type="EMBL" id="CAACVI010000004">
    <property type="protein sequence ID" value="VEN73135.1"/>
    <property type="molecule type" value="Genomic_DNA"/>
</dbReference>
<dbReference type="Gene3D" id="1.10.3680.10">
    <property type="entry name" value="TerB-like"/>
    <property type="match status" value="1"/>
</dbReference>
<dbReference type="PANTHER" id="PTHR24074">
    <property type="entry name" value="CO-CHAPERONE PROTEIN DJLA"/>
    <property type="match status" value="1"/>
</dbReference>
<dbReference type="SMART" id="SM00271">
    <property type="entry name" value="DnaJ"/>
    <property type="match status" value="1"/>
</dbReference>
<dbReference type="CDD" id="cd07316">
    <property type="entry name" value="terB_like_DjlA"/>
    <property type="match status" value="1"/>
</dbReference>
<evidence type="ECO:0000256" key="1">
    <source>
        <dbReference type="SAM" id="Phobius"/>
    </source>
</evidence>
<evidence type="ECO:0000259" key="2">
    <source>
        <dbReference type="PROSITE" id="PS50076"/>
    </source>
</evidence>
<dbReference type="Gene3D" id="1.10.287.110">
    <property type="entry name" value="DnaJ domain"/>
    <property type="match status" value="1"/>
</dbReference>
<keyword evidence="1" id="KW-0812">Transmembrane</keyword>
<name>A0A484HIY0_9BACT</name>
<dbReference type="InterPro" id="IPR001623">
    <property type="entry name" value="DnaJ_domain"/>
</dbReference>
<dbReference type="Pfam" id="PF00226">
    <property type="entry name" value="DnaJ"/>
    <property type="match status" value="1"/>
</dbReference>
<dbReference type="PROSITE" id="PS50076">
    <property type="entry name" value="DNAJ_2"/>
    <property type="match status" value="1"/>
</dbReference>
<dbReference type="PRINTS" id="PR00625">
    <property type="entry name" value="JDOMAIN"/>
</dbReference>
<dbReference type="Pfam" id="PF05099">
    <property type="entry name" value="TerB"/>
    <property type="match status" value="1"/>
</dbReference>
<dbReference type="InterPro" id="IPR007791">
    <property type="entry name" value="DjlA_N"/>
</dbReference>
<dbReference type="CDD" id="cd06257">
    <property type="entry name" value="DnaJ"/>
    <property type="match status" value="1"/>
</dbReference>